<keyword evidence="5" id="KW-1015">Disulfide bond</keyword>
<dbReference type="EMBL" id="JAAGAX010000013">
    <property type="protein sequence ID" value="KAF2295065.1"/>
    <property type="molecule type" value="Genomic_DNA"/>
</dbReference>
<dbReference type="Gene3D" id="3.90.70.10">
    <property type="entry name" value="Cysteine proteinases"/>
    <property type="match status" value="2"/>
</dbReference>
<evidence type="ECO:0000256" key="3">
    <source>
        <dbReference type="ARBA" id="ARBA00022801"/>
    </source>
</evidence>
<evidence type="ECO:0000256" key="4">
    <source>
        <dbReference type="ARBA" id="ARBA00022807"/>
    </source>
</evidence>
<evidence type="ECO:0000313" key="10">
    <source>
        <dbReference type="EMBL" id="KAF2295065.1"/>
    </source>
</evidence>
<keyword evidence="2" id="KW-0645">Protease</keyword>
<dbReference type="PANTHER" id="PTHR12411">
    <property type="entry name" value="CYSTEINE PROTEASE FAMILY C1-RELATED"/>
    <property type="match status" value="1"/>
</dbReference>
<evidence type="ECO:0000256" key="1">
    <source>
        <dbReference type="ARBA" id="ARBA00008455"/>
    </source>
</evidence>
<evidence type="ECO:0000256" key="7">
    <source>
        <dbReference type="SAM" id="SignalP"/>
    </source>
</evidence>
<protein>
    <recommendedName>
        <fullName evidence="12">Cysteine proteinase</fullName>
    </recommendedName>
</protein>
<dbReference type="InterPro" id="IPR000169">
    <property type="entry name" value="Pept_cys_AS"/>
</dbReference>
<dbReference type="InterPro" id="IPR000668">
    <property type="entry name" value="Peptidase_C1A_C"/>
</dbReference>
<accession>A0A6A6L3Q3</accession>
<evidence type="ECO:0000256" key="2">
    <source>
        <dbReference type="ARBA" id="ARBA00022670"/>
    </source>
</evidence>
<evidence type="ECO:0000313" key="11">
    <source>
        <dbReference type="Proteomes" id="UP000467840"/>
    </source>
</evidence>
<organism evidence="10 11">
    <name type="scientific">Hevea brasiliensis</name>
    <name type="common">Para rubber tree</name>
    <name type="synonym">Siphonia brasiliensis</name>
    <dbReference type="NCBI Taxonomy" id="3981"/>
    <lineage>
        <taxon>Eukaryota</taxon>
        <taxon>Viridiplantae</taxon>
        <taxon>Streptophyta</taxon>
        <taxon>Embryophyta</taxon>
        <taxon>Tracheophyta</taxon>
        <taxon>Spermatophyta</taxon>
        <taxon>Magnoliopsida</taxon>
        <taxon>eudicotyledons</taxon>
        <taxon>Gunneridae</taxon>
        <taxon>Pentapetalae</taxon>
        <taxon>rosids</taxon>
        <taxon>fabids</taxon>
        <taxon>Malpighiales</taxon>
        <taxon>Euphorbiaceae</taxon>
        <taxon>Crotonoideae</taxon>
        <taxon>Micrandreae</taxon>
        <taxon>Hevea</taxon>
    </lineage>
</organism>
<dbReference type="InterPro" id="IPR013128">
    <property type="entry name" value="Peptidase_C1A"/>
</dbReference>
<feature type="domain" description="Cathepsin propeptide inhibitor" evidence="9">
    <location>
        <begin position="41"/>
        <end position="98"/>
    </location>
</feature>
<evidence type="ECO:0000256" key="6">
    <source>
        <dbReference type="ARBA" id="ARBA00023180"/>
    </source>
</evidence>
<dbReference type="InterPro" id="IPR013201">
    <property type="entry name" value="Prot_inhib_I29"/>
</dbReference>
<feature type="signal peptide" evidence="7">
    <location>
        <begin position="1"/>
        <end position="27"/>
    </location>
</feature>
<feature type="domain" description="Peptidase C1A papain C-terminal" evidence="8">
    <location>
        <begin position="127"/>
        <end position="296"/>
    </location>
</feature>
<keyword evidence="7" id="KW-0732">Signal</keyword>
<keyword evidence="6" id="KW-0325">Glycoprotein</keyword>
<keyword evidence="11" id="KW-1185">Reference proteome</keyword>
<dbReference type="SUPFAM" id="SSF54001">
    <property type="entry name" value="Cysteine proteinases"/>
    <property type="match status" value="1"/>
</dbReference>
<dbReference type="Pfam" id="PF00112">
    <property type="entry name" value="Peptidase_C1"/>
    <property type="match status" value="2"/>
</dbReference>
<dbReference type="AlphaFoldDB" id="A0A6A6L3Q3"/>
<dbReference type="InterPro" id="IPR038765">
    <property type="entry name" value="Papain-like_cys_pep_sf"/>
</dbReference>
<sequence length="297" mass="33193">MMAASLCQKQCLFALFILAFWINQVIPRQLQQSLLAMSKRHEQWMAKHGKVYEDAEEHQKRFRIFKENVEFIESFNAAGDRSYNLSINQFADLTREEFKKLYLGYKPSHQTGSRNVTSFKYESMIGVPDSVDWRARGAVTSVKSQGSCGGCWAFSAVAAVESMHLINKHVPLDLSEQQLLDCDPLSHGCGYQNVPIYSEESLMRAVAKQPVSVAIEASTDNFRFYRDGIFKKDCGSVLNHAVLAVGYGTSPDGIKYWILKNSWAKSWGEGGYMRLARGVAGNVGICGITSDSSFPIA</sequence>
<dbReference type="PROSITE" id="PS00639">
    <property type="entry name" value="THIOL_PROTEASE_HIS"/>
    <property type="match status" value="1"/>
</dbReference>
<dbReference type="InterPro" id="IPR025661">
    <property type="entry name" value="Pept_asp_AS"/>
</dbReference>
<comment type="caution">
    <text evidence="10">The sequence shown here is derived from an EMBL/GenBank/DDBJ whole genome shotgun (WGS) entry which is preliminary data.</text>
</comment>
<dbReference type="PROSITE" id="PS00139">
    <property type="entry name" value="THIOL_PROTEASE_CYS"/>
    <property type="match status" value="1"/>
</dbReference>
<name>A0A6A6L3Q3_HEVBR</name>
<dbReference type="PROSITE" id="PS00640">
    <property type="entry name" value="THIOL_PROTEASE_ASN"/>
    <property type="match status" value="1"/>
</dbReference>
<gene>
    <name evidence="10" type="ORF">GH714_031328</name>
</gene>
<evidence type="ECO:0000256" key="5">
    <source>
        <dbReference type="ARBA" id="ARBA00023157"/>
    </source>
</evidence>
<evidence type="ECO:0000259" key="8">
    <source>
        <dbReference type="SMART" id="SM00645"/>
    </source>
</evidence>
<keyword evidence="4" id="KW-0788">Thiol protease</keyword>
<reference evidence="10 11" key="1">
    <citation type="journal article" date="2020" name="Mol. Plant">
        <title>The Chromosome-Based Rubber Tree Genome Provides New Insights into Spurge Genome Evolution and Rubber Biosynthesis.</title>
        <authorList>
            <person name="Liu J."/>
            <person name="Shi C."/>
            <person name="Shi C.C."/>
            <person name="Li W."/>
            <person name="Zhang Q.J."/>
            <person name="Zhang Y."/>
            <person name="Li K."/>
            <person name="Lu H.F."/>
            <person name="Shi C."/>
            <person name="Zhu S.T."/>
            <person name="Xiao Z.Y."/>
            <person name="Nan H."/>
            <person name="Yue Y."/>
            <person name="Zhu X.G."/>
            <person name="Wu Y."/>
            <person name="Hong X.N."/>
            <person name="Fan G.Y."/>
            <person name="Tong Y."/>
            <person name="Zhang D."/>
            <person name="Mao C.L."/>
            <person name="Liu Y.L."/>
            <person name="Hao S.J."/>
            <person name="Liu W.Q."/>
            <person name="Lv M.Q."/>
            <person name="Zhang H.B."/>
            <person name="Liu Y."/>
            <person name="Hu-Tang G.R."/>
            <person name="Wang J.P."/>
            <person name="Wang J.H."/>
            <person name="Sun Y.H."/>
            <person name="Ni S.B."/>
            <person name="Chen W.B."/>
            <person name="Zhang X.C."/>
            <person name="Jiao Y.N."/>
            <person name="Eichler E.E."/>
            <person name="Li G.H."/>
            <person name="Liu X."/>
            <person name="Gao L.Z."/>
        </authorList>
    </citation>
    <scope>NUCLEOTIDE SEQUENCE [LARGE SCALE GENOMIC DNA]</scope>
    <source>
        <strain evidence="11">cv. GT1</strain>
        <tissue evidence="10">Leaf</tissue>
    </source>
</reference>
<dbReference type="Pfam" id="PF08246">
    <property type="entry name" value="Inhibitor_I29"/>
    <property type="match status" value="1"/>
</dbReference>
<evidence type="ECO:0008006" key="12">
    <source>
        <dbReference type="Google" id="ProtNLM"/>
    </source>
</evidence>
<dbReference type="Proteomes" id="UP000467840">
    <property type="component" value="Chromosome 7"/>
</dbReference>
<dbReference type="PRINTS" id="PR00705">
    <property type="entry name" value="PAPAIN"/>
</dbReference>
<dbReference type="GO" id="GO:0006508">
    <property type="term" value="P:proteolysis"/>
    <property type="evidence" value="ECO:0007669"/>
    <property type="project" value="UniProtKB-KW"/>
</dbReference>
<comment type="similarity">
    <text evidence="1">Belongs to the peptidase C1 family.</text>
</comment>
<dbReference type="SMART" id="SM00645">
    <property type="entry name" value="Pept_C1"/>
    <property type="match status" value="1"/>
</dbReference>
<keyword evidence="3" id="KW-0378">Hydrolase</keyword>
<dbReference type="InterPro" id="IPR025660">
    <property type="entry name" value="Pept_his_AS"/>
</dbReference>
<dbReference type="InterPro" id="IPR039417">
    <property type="entry name" value="Peptidase_C1A_papain-like"/>
</dbReference>
<evidence type="ECO:0000259" key="9">
    <source>
        <dbReference type="SMART" id="SM00848"/>
    </source>
</evidence>
<dbReference type="CDD" id="cd02248">
    <property type="entry name" value="Peptidase_C1A"/>
    <property type="match status" value="1"/>
</dbReference>
<feature type="chain" id="PRO_5025482580" description="Cysteine proteinase" evidence="7">
    <location>
        <begin position="28"/>
        <end position="297"/>
    </location>
</feature>
<proteinExistence type="inferred from homology"/>
<dbReference type="GO" id="GO:0008234">
    <property type="term" value="F:cysteine-type peptidase activity"/>
    <property type="evidence" value="ECO:0007669"/>
    <property type="project" value="UniProtKB-KW"/>
</dbReference>
<dbReference type="SMART" id="SM00848">
    <property type="entry name" value="Inhibitor_I29"/>
    <property type="match status" value="1"/>
</dbReference>